<protein>
    <submittedName>
        <fullName evidence="1">Uncharacterized protein</fullName>
    </submittedName>
</protein>
<evidence type="ECO:0000313" key="1">
    <source>
        <dbReference type="EMBL" id="KAF2727587.1"/>
    </source>
</evidence>
<proteinExistence type="predicted"/>
<gene>
    <name evidence="1" type="ORF">EJ04DRAFT_570253</name>
</gene>
<name>A0A9P4UT95_9PLEO</name>
<reference evidence="1" key="1">
    <citation type="journal article" date="2020" name="Stud. Mycol.">
        <title>101 Dothideomycetes genomes: a test case for predicting lifestyles and emergence of pathogens.</title>
        <authorList>
            <person name="Haridas S."/>
            <person name="Albert R."/>
            <person name="Binder M."/>
            <person name="Bloem J."/>
            <person name="Labutti K."/>
            <person name="Salamov A."/>
            <person name="Andreopoulos B."/>
            <person name="Baker S."/>
            <person name="Barry K."/>
            <person name="Bills G."/>
            <person name="Bluhm B."/>
            <person name="Cannon C."/>
            <person name="Castanera R."/>
            <person name="Culley D."/>
            <person name="Daum C."/>
            <person name="Ezra D."/>
            <person name="Gonzalez J."/>
            <person name="Henrissat B."/>
            <person name="Kuo A."/>
            <person name="Liang C."/>
            <person name="Lipzen A."/>
            <person name="Lutzoni F."/>
            <person name="Magnuson J."/>
            <person name="Mondo S."/>
            <person name="Nolan M."/>
            <person name="Ohm R."/>
            <person name="Pangilinan J."/>
            <person name="Park H.-J."/>
            <person name="Ramirez L."/>
            <person name="Alfaro M."/>
            <person name="Sun H."/>
            <person name="Tritt A."/>
            <person name="Yoshinaga Y."/>
            <person name="Zwiers L.-H."/>
            <person name="Turgeon B."/>
            <person name="Goodwin S."/>
            <person name="Spatafora J."/>
            <person name="Crous P."/>
            <person name="Grigoriev I."/>
        </authorList>
    </citation>
    <scope>NUCLEOTIDE SEQUENCE</scope>
    <source>
        <strain evidence="1">CBS 125425</strain>
    </source>
</reference>
<organism evidence="1 2">
    <name type="scientific">Polyplosphaeria fusca</name>
    <dbReference type="NCBI Taxonomy" id="682080"/>
    <lineage>
        <taxon>Eukaryota</taxon>
        <taxon>Fungi</taxon>
        <taxon>Dikarya</taxon>
        <taxon>Ascomycota</taxon>
        <taxon>Pezizomycotina</taxon>
        <taxon>Dothideomycetes</taxon>
        <taxon>Pleosporomycetidae</taxon>
        <taxon>Pleosporales</taxon>
        <taxon>Tetraplosphaeriaceae</taxon>
        <taxon>Polyplosphaeria</taxon>
    </lineage>
</organism>
<evidence type="ECO:0000313" key="2">
    <source>
        <dbReference type="Proteomes" id="UP000799444"/>
    </source>
</evidence>
<accession>A0A9P4UT95</accession>
<keyword evidence="2" id="KW-1185">Reference proteome</keyword>
<dbReference type="AlphaFoldDB" id="A0A9P4UT95"/>
<dbReference type="OrthoDB" id="3799107at2759"/>
<dbReference type="EMBL" id="ML996323">
    <property type="protein sequence ID" value="KAF2727587.1"/>
    <property type="molecule type" value="Genomic_DNA"/>
</dbReference>
<comment type="caution">
    <text evidence="1">The sequence shown here is derived from an EMBL/GenBank/DDBJ whole genome shotgun (WGS) entry which is preliminary data.</text>
</comment>
<sequence>MVYLPDELIDMIIFYAMSGSRNHRKLVAIFARLSLVSKQFRRIILPQLYSNIHGGPKGINAKLIRAFMTQPSHGRYVQNLDAKRSPLTDIVPSIPYPNFVQTIETHNTHLIASFKPCFQWLPHLLPNLTHLDVCSAKHPCSIIPTKHRPYNDRPWLLLMSPLSPHSSPHGSPPFQSLTHLSADISGLPLVDLWPAFQLPAISTMTYTGGTLLMPSGTAPFYFFASVWARILDCPVKHLSFRHAVPPADLHTLGWIARSAALHLESLAFIGSRKKPFGAHMHRSIIWQFQQALRNPRFRRLEMWDERVARADKYEAIGYRSTMRKLLRLSAVREMVDQGLCGVVGGYAYGVCRMLRDIGVDVGGYPSLEKVVAEVQVADLLDADAMKDIHAVFTGNGIEFELRRKKGCAWELGRIIDEVMYRLPGSCYWSA</sequence>
<dbReference type="Proteomes" id="UP000799444">
    <property type="component" value="Unassembled WGS sequence"/>
</dbReference>